<feature type="compositionally biased region" description="Low complexity" evidence="1">
    <location>
        <begin position="81"/>
        <end position="113"/>
    </location>
</feature>
<feature type="compositionally biased region" description="Basic and acidic residues" evidence="1">
    <location>
        <begin position="56"/>
        <end position="72"/>
    </location>
</feature>
<gene>
    <name evidence="2" type="ORF">Bpfe_021592</name>
</gene>
<reference evidence="2" key="1">
    <citation type="journal article" date="2023" name="PLoS Negl. Trop. Dis.">
        <title>A genome sequence for Biomphalaria pfeifferi, the major vector snail for the human-infecting parasite Schistosoma mansoni.</title>
        <authorList>
            <person name="Bu L."/>
            <person name="Lu L."/>
            <person name="Laidemitt M.R."/>
            <person name="Zhang S.M."/>
            <person name="Mutuku M."/>
            <person name="Mkoji G."/>
            <person name="Steinauer M."/>
            <person name="Loker E.S."/>
        </authorList>
    </citation>
    <scope>NUCLEOTIDE SEQUENCE</scope>
    <source>
        <strain evidence="2">KasaAsao</strain>
    </source>
</reference>
<dbReference type="AlphaFoldDB" id="A0AAD8F265"/>
<sequence>MWLLELFRFGFTKNSTEIRETVQAIIVARDNSESEGQIVIPNRSESEGQTVLPNRSEIDGQRELPNRSESKGKSHLKASFPLLSTSPVLSKSSTSPDPPESTTSTVPPRSPTSCLPLKLEDSSETSSSLALAETSTSHSSSIYTVSLDDSTSLVSPEASTCQSSLEDPIAAPMTYNDQQITALKEHSFFICNEMSGAPEDLSPKTPQKPDNIVIVPTLKEKEQGKKRVPCSDHKLTQRSQW</sequence>
<comment type="caution">
    <text evidence="2">The sequence shown here is derived from an EMBL/GenBank/DDBJ whole genome shotgun (WGS) entry which is preliminary data.</text>
</comment>
<accession>A0AAD8F265</accession>
<evidence type="ECO:0000256" key="1">
    <source>
        <dbReference type="SAM" id="MobiDB-lite"/>
    </source>
</evidence>
<feature type="region of interest" description="Disordered" evidence="1">
    <location>
        <begin position="37"/>
        <end position="142"/>
    </location>
</feature>
<dbReference type="EMBL" id="JASAOG010000131">
    <property type="protein sequence ID" value="KAK0049007.1"/>
    <property type="molecule type" value="Genomic_DNA"/>
</dbReference>
<reference evidence="2" key="2">
    <citation type="submission" date="2023-04" db="EMBL/GenBank/DDBJ databases">
        <authorList>
            <person name="Bu L."/>
            <person name="Lu L."/>
            <person name="Laidemitt M.R."/>
            <person name="Zhang S.M."/>
            <person name="Mutuku M."/>
            <person name="Mkoji G."/>
            <person name="Steinauer M."/>
            <person name="Loker E.S."/>
        </authorList>
    </citation>
    <scope>NUCLEOTIDE SEQUENCE</scope>
    <source>
        <strain evidence="2">KasaAsao</strain>
        <tissue evidence="2">Whole Snail</tissue>
    </source>
</reference>
<evidence type="ECO:0000313" key="2">
    <source>
        <dbReference type="EMBL" id="KAK0049007.1"/>
    </source>
</evidence>
<feature type="region of interest" description="Disordered" evidence="1">
    <location>
        <begin position="219"/>
        <end position="241"/>
    </location>
</feature>
<proteinExistence type="predicted"/>
<dbReference type="Proteomes" id="UP001233172">
    <property type="component" value="Unassembled WGS sequence"/>
</dbReference>
<name>A0AAD8F265_BIOPF</name>
<keyword evidence="3" id="KW-1185">Reference proteome</keyword>
<protein>
    <submittedName>
        <fullName evidence="2">Uncharacterized protein</fullName>
    </submittedName>
</protein>
<evidence type="ECO:0000313" key="3">
    <source>
        <dbReference type="Proteomes" id="UP001233172"/>
    </source>
</evidence>
<feature type="compositionally biased region" description="Low complexity" evidence="1">
    <location>
        <begin position="124"/>
        <end position="141"/>
    </location>
</feature>
<feature type="compositionally biased region" description="Basic and acidic residues" evidence="1">
    <location>
        <begin position="219"/>
        <end position="235"/>
    </location>
</feature>
<organism evidence="2 3">
    <name type="scientific">Biomphalaria pfeifferi</name>
    <name type="common">Bloodfluke planorb</name>
    <name type="synonym">Freshwater snail</name>
    <dbReference type="NCBI Taxonomy" id="112525"/>
    <lineage>
        <taxon>Eukaryota</taxon>
        <taxon>Metazoa</taxon>
        <taxon>Spiralia</taxon>
        <taxon>Lophotrochozoa</taxon>
        <taxon>Mollusca</taxon>
        <taxon>Gastropoda</taxon>
        <taxon>Heterobranchia</taxon>
        <taxon>Euthyneura</taxon>
        <taxon>Panpulmonata</taxon>
        <taxon>Hygrophila</taxon>
        <taxon>Lymnaeoidea</taxon>
        <taxon>Planorbidae</taxon>
        <taxon>Biomphalaria</taxon>
    </lineage>
</organism>